<dbReference type="Gene3D" id="3.40.50.620">
    <property type="entry name" value="HUPs"/>
    <property type="match status" value="2"/>
</dbReference>
<dbReference type="Proteomes" id="UP000198858">
    <property type="component" value="Chromosome I"/>
</dbReference>
<dbReference type="InterPro" id="IPR006016">
    <property type="entry name" value="UspA"/>
</dbReference>
<dbReference type="CDD" id="cd00293">
    <property type="entry name" value="USP-like"/>
    <property type="match status" value="1"/>
</dbReference>
<proteinExistence type="inferred from homology"/>
<evidence type="ECO:0000313" key="4">
    <source>
        <dbReference type="Proteomes" id="UP000198858"/>
    </source>
</evidence>
<evidence type="ECO:0000313" key="3">
    <source>
        <dbReference type="EMBL" id="SDR75763.1"/>
    </source>
</evidence>
<dbReference type="STRING" id="1250231.SAMN04488552_0890"/>
<evidence type="ECO:0000256" key="1">
    <source>
        <dbReference type="ARBA" id="ARBA00008791"/>
    </source>
</evidence>
<dbReference type="PANTHER" id="PTHR46268">
    <property type="entry name" value="STRESS RESPONSE PROTEIN NHAX"/>
    <property type="match status" value="1"/>
</dbReference>
<dbReference type="SUPFAM" id="SSF52402">
    <property type="entry name" value="Adenine nucleotide alpha hydrolases-like"/>
    <property type="match status" value="2"/>
</dbReference>
<dbReference type="EMBL" id="LT629745">
    <property type="protein sequence ID" value="SDR75763.1"/>
    <property type="molecule type" value="Genomic_DNA"/>
</dbReference>
<dbReference type="Pfam" id="PF00582">
    <property type="entry name" value="Usp"/>
    <property type="match status" value="1"/>
</dbReference>
<reference evidence="3 4" key="1">
    <citation type="submission" date="2016-10" db="EMBL/GenBank/DDBJ databases">
        <authorList>
            <person name="Varghese N."/>
            <person name="Submissions S."/>
        </authorList>
    </citation>
    <scope>NUCLEOTIDE SEQUENCE [LARGE SCALE GENOMIC DNA]</scope>
    <source>
        <strain evidence="3 4">Mar_2010_102</strain>
    </source>
</reference>
<sequence length="291" mass="33217">MKNILIATDFSSEAYCALFYASSLFKDGKSKFYIANFFGEKIEASVYSIVNEAELRKNSLLKKDSELACKETLHRIVRDSDLNSDRFEIISSEQKLLPGILNLIQNKDIDLLVMGTANHAGTLKSIVETNTTKIIEHALNIPVLIIPRELDFNPLYHIAFASELIYEFNPESLKTIKAIAEKSGARITVIHDGKETEMSQRQWKNYNSFKSNFEGLEVSLAFSSNHIEVSKSIAEFVKHNKVEMLCMEYYKHSFVSNLFIEPVVEKIDRHLSFPFLILPAKSKESKNHEIK</sequence>
<name>A0A1H1LMK6_9FLAO</name>
<comment type="similarity">
    <text evidence="1">Belongs to the universal stress protein A family.</text>
</comment>
<gene>
    <name evidence="3" type="ORF">SAMN04488552_0890</name>
</gene>
<dbReference type="InterPro" id="IPR014729">
    <property type="entry name" value="Rossmann-like_a/b/a_fold"/>
</dbReference>
<accession>A0A1H1LMK6</accession>
<dbReference type="PANTHER" id="PTHR46268:SF6">
    <property type="entry name" value="UNIVERSAL STRESS PROTEIN UP12"/>
    <property type="match status" value="1"/>
</dbReference>
<protein>
    <submittedName>
        <fullName evidence="3">Nucleotide-binding universal stress protein, UspA family</fullName>
    </submittedName>
</protein>
<keyword evidence="4" id="KW-1185">Reference proteome</keyword>
<feature type="domain" description="UspA" evidence="2">
    <location>
        <begin position="1"/>
        <end position="147"/>
    </location>
</feature>
<dbReference type="AlphaFoldDB" id="A0A1H1LMK6"/>
<organism evidence="3 4">
    <name type="scientific">Christiangramia echinicola</name>
    <dbReference type="NCBI Taxonomy" id="279359"/>
    <lineage>
        <taxon>Bacteria</taxon>
        <taxon>Pseudomonadati</taxon>
        <taxon>Bacteroidota</taxon>
        <taxon>Flavobacteriia</taxon>
        <taxon>Flavobacteriales</taxon>
        <taxon>Flavobacteriaceae</taxon>
        <taxon>Christiangramia</taxon>
    </lineage>
</organism>
<evidence type="ECO:0000259" key="2">
    <source>
        <dbReference type="Pfam" id="PF00582"/>
    </source>
</evidence>
<dbReference type="RefSeq" id="WP_089661453.1">
    <property type="nucleotide sequence ID" value="NZ_LT629745.1"/>
</dbReference>